<feature type="compositionally biased region" description="Polar residues" evidence="1">
    <location>
        <begin position="642"/>
        <end position="656"/>
    </location>
</feature>
<sequence length="958" mass="111776">MNHKNNNMNFDPPNNNLNKGNNHLRNFNNTNHGNINPFNHESFPVTTNNIRNYGDNIISKNVNPRDENNFFCNPHIQNYNYEINDQIRCNNNIIDNSGSNNGQIHGAYNYMTSKNLQNVNDTNPLANRQNSSMIRQSSNSNNRMMGNIHKINNVNDIGYPGNINKIHNINTILGADNFNNMHRLNNMNTMNRIENITNPNGHAQNYNYIHNNHVNNENINNIYNPMERQANINHYANNNINDTYNFDAIQNMNNITKFSKNNPNDIANNIPFNTPNKNNFNLASTHSDNKQIGGHYIPNYPINGTSDIKNVNINRLANINDNNFMFHEKANETFRNQNNNNTNLSDRQMINAHSGRIDKDNLDSEGNNKNIYTGHNYAYEMGKNNMNMISGMTQGGYDINNQMHNNRSKTSHVNNTFENEMMNSYNMNMSGNSIAQGNNFYDPARKFAHNNYGISNVPINNYQNGMTYDQYFMNNSEYENGAYNINNNNEYYYHLQQQQQNQINYPNNIMLNQSIIERILRNNKQTIDQTVNENMNRSYTNFLKRVSTPYLRKVSSNQHNMYNNQFNTGENVIHNNAYNYQNFNNINDQGFEVYDLKLSKTVEGNYEQAIKNDGVHVKMEPNYYGNAKKENVGRKKKKKTIDPNNPDETATGNTNSDIKEVKKKGRKRKLRIDPTNEEIKNEEGKHEENKNEVMNDVQYADKGGSDHVENKINEQLDKENDNNMVHTSLYNEKNVKDMEQDYKEEIKNETTSISNCLGKADIEKTTQEISLYCDKIKSEEIIFKNNYDKIGINNILSVLKNKLNKISVNNNSLTYHSEINVLINNFLYVLRIINKHQKILGNIYSFNFNITNEEEIRNYFENRFPFVKCYKKSYELNDNIYDKDDNKIKQNECSTDLRMPQENSKVEHEEIKNEQTIYNDNTHNEENYNNFNMIEEKNSNSFENENNYINFTSENTTT</sequence>
<proteinExistence type="predicted"/>
<feature type="compositionally biased region" description="Basic residues" evidence="1">
    <location>
        <begin position="661"/>
        <end position="670"/>
    </location>
</feature>
<dbReference type="Proteomes" id="UP000507536">
    <property type="component" value="Chromosome 3"/>
</dbReference>
<accession>A0A1C6XAL8</accession>
<dbReference type="EMBL" id="LT608183">
    <property type="protein sequence ID" value="SCM00505.1"/>
    <property type="molecule type" value="Genomic_DNA"/>
</dbReference>
<evidence type="ECO:0000313" key="3">
    <source>
        <dbReference type="Proteomes" id="UP000507536"/>
    </source>
</evidence>
<organism evidence="2 3">
    <name type="scientific">Plasmodium chabaudi adami</name>
    <dbReference type="NCBI Taxonomy" id="5826"/>
    <lineage>
        <taxon>Eukaryota</taxon>
        <taxon>Sar</taxon>
        <taxon>Alveolata</taxon>
        <taxon>Apicomplexa</taxon>
        <taxon>Aconoidasida</taxon>
        <taxon>Haemosporida</taxon>
        <taxon>Plasmodiidae</taxon>
        <taxon>Plasmodium</taxon>
        <taxon>Plasmodium (Vinckeia)</taxon>
    </lineage>
</organism>
<dbReference type="AlphaFoldDB" id="A0A1C6XAL8"/>
<protein>
    <submittedName>
        <fullName evidence="2">Uncharacterized protein</fullName>
    </submittedName>
</protein>
<name>A0A1C6XAL8_PLACE</name>
<evidence type="ECO:0000313" key="2">
    <source>
        <dbReference type="EMBL" id="SCM00505.1"/>
    </source>
</evidence>
<gene>
    <name evidence="2" type="ORF">PCHDS_000041100</name>
</gene>
<evidence type="ECO:0000256" key="1">
    <source>
        <dbReference type="SAM" id="MobiDB-lite"/>
    </source>
</evidence>
<reference evidence="2 3" key="1">
    <citation type="submission" date="2016-08" db="EMBL/GenBank/DDBJ databases">
        <authorList>
            <consortium name="Pathogen Informatics"/>
        </authorList>
    </citation>
    <scope>NUCLEOTIDE SEQUENCE [LARGE SCALE GENOMIC DNA]</scope>
    <source>
        <strain evidence="2 3">DS</strain>
    </source>
</reference>
<feature type="region of interest" description="Disordered" evidence="1">
    <location>
        <begin position="625"/>
        <end position="694"/>
    </location>
</feature>
<feature type="compositionally biased region" description="Basic and acidic residues" evidence="1">
    <location>
        <begin position="671"/>
        <end position="693"/>
    </location>
</feature>